<dbReference type="InterPro" id="IPR050072">
    <property type="entry name" value="Peptidase_M20A"/>
</dbReference>
<dbReference type="Gene3D" id="3.40.630.10">
    <property type="entry name" value="Zn peptidases"/>
    <property type="match status" value="1"/>
</dbReference>
<keyword evidence="2" id="KW-0479">Metal-binding</keyword>
<feature type="active site" evidence="5">
    <location>
        <position position="77"/>
    </location>
</feature>
<dbReference type="CDD" id="cd03885">
    <property type="entry name" value="M20_CPDG2"/>
    <property type="match status" value="1"/>
</dbReference>
<evidence type="ECO:0000313" key="8">
    <source>
        <dbReference type="EMBL" id="SKB56117.1"/>
    </source>
</evidence>
<evidence type="ECO:0000256" key="4">
    <source>
        <dbReference type="ARBA" id="ARBA00022833"/>
    </source>
</evidence>
<dbReference type="PANTHER" id="PTHR43808:SF9">
    <property type="entry name" value="BLL0789 PROTEIN"/>
    <property type="match status" value="1"/>
</dbReference>
<feature type="active site" description="Proton acceptor" evidence="5">
    <location>
        <position position="138"/>
    </location>
</feature>
<dbReference type="InterPro" id="IPR011650">
    <property type="entry name" value="Peptidase_M20_dimer"/>
</dbReference>
<dbReference type="InterPro" id="IPR017150">
    <property type="entry name" value="Pept_M20_glutamate_carboxypep"/>
</dbReference>
<dbReference type="InterPro" id="IPR001261">
    <property type="entry name" value="ArgE/DapE_CS"/>
</dbReference>
<dbReference type="EMBL" id="FUYX01000003">
    <property type="protein sequence ID" value="SKB56117.1"/>
    <property type="molecule type" value="Genomic_DNA"/>
</dbReference>
<reference evidence="7 9" key="1">
    <citation type="submission" date="2015-10" db="EMBL/GenBank/DDBJ databases">
        <title>Draft genome of Bosea thiooxidans.</title>
        <authorList>
            <person name="Wang X."/>
        </authorList>
    </citation>
    <scope>NUCLEOTIDE SEQUENCE [LARGE SCALE GENOMIC DNA]</scope>
    <source>
        <strain evidence="7 9">CGMCC 9174</strain>
    </source>
</reference>
<dbReference type="STRING" id="53254.SAMN05660750_01235"/>
<dbReference type="OrthoDB" id="9776600at2"/>
<evidence type="ECO:0000313" key="10">
    <source>
        <dbReference type="Proteomes" id="UP000190130"/>
    </source>
</evidence>
<comment type="cofactor">
    <cofactor evidence="1">
        <name>Zn(2+)</name>
        <dbReference type="ChEBI" id="CHEBI:29105"/>
    </cofactor>
</comment>
<evidence type="ECO:0000256" key="1">
    <source>
        <dbReference type="ARBA" id="ARBA00001947"/>
    </source>
</evidence>
<protein>
    <submittedName>
        <fullName evidence="7 8">Carboxypeptidase</fullName>
    </submittedName>
</protein>
<evidence type="ECO:0000313" key="7">
    <source>
        <dbReference type="EMBL" id="KQK28325.1"/>
    </source>
</evidence>
<evidence type="ECO:0000256" key="2">
    <source>
        <dbReference type="ARBA" id="ARBA00022723"/>
    </source>
</evidence>
<evidence type="ECO:0000256" key="5">
    <source>
        <dbReference type="PIRSR" id="PIRSR037238-1"/>
    </source>
</evidence>
<name>A0A0Q3I0M1_9HYPH</name>
<dbReference type="RefSeq" id="WP_055730336.1">
    <property type="nucleotide sequence ID" value="NZ_FUYX01000003.1"/>
</dbReference>
<dbReference type="SUPFAM" id="SSF53187">
    <property type="entry name" value="Zn-dependent exopeptidases"/>
    <property type="match status" value="1"/>
</dbReference>
<keyword evidence="9" id="KW-1185">Reference proteome</keyword>
<sequence length="370" mass="38703">MNQNEAAAALSVWVALESPTNHPAGLNGMMDLVQKDVAGLPIAVERIPGRDGLGDMVMLRAGLDNGQPAVAVMSHLDTVHPVGTSAKELPVRIEGDRLYGPGVYDMKGGAWLALQAFKQVAAAGTAKRPMVFLFTPDEEIGSPTSRKLIEEIGRSSAAVLVTEPARLGGKIVTARKGVGRFDVRLEGRPAHAGSRHADGRSAIREAAHQILAIEGMTDYARGITTSVALVGGGTAANVIPQHAWFSVDCRVTTLADGAMMENRILSLKAHDPDVQLRITGGMNRPPYEKSAMVAELFGKAQKVAAGIGLDLQDCPMTGGGSDGNFTAALGVPTLDGLGIDGDGAHTLQEYALISSIAPRQALIKGLLETV</sequence>
<evidence type="ECO:0000313" key="9">
    <source>
        <dbReference type="Proteomes" id="UP000051562"/>
    </source>
</evidence>
<dbReference type="Proteomes" id="UP000190130">
    <property type="component" value="Unassembled WGS sequence"/>
</dbReference>
<evidence type="ECO:0000259" key="6">
    <source>
        <dbReference type="Pfam" id="PF07687"/>
    </source>
</evidence>
<dbReference type="Gene3D" id="3.30.70.360">
    <property type="match status" value="1"/>
</dbReference>
<dbReference type="SUPFAM" id="SSF55031">
    <property type="entry name" value="Bacterial exopeptidase dimerisation domain"/>
    <property type="match status" value="1"/>
</dbReference>
<keyword evidence="7" id="KW-0645">Protease</keyword>
<feature type="domain" description="Peptidase M20 dimerisation" evidence="6">
    <location>
        <begin position="173"/>
        <end position="263"/>
    </location>
</feature>
<dbReference type="Proteomes" id="UP000051562">
    <property type="component" value="Unassembled WGS sequence"/>
</dbReference>
<dbReference type="AlphaFoldDB" id="A0A0Q3I0M1"/>
<dbReference type="Pfam" id="PF07687">
    <property type="entry name" value="M20_dimer"/>
    <property type="match status" value="1"/>
</dbReference>
<dbReference type="PANTHER" id="PTHR43808">
    <property type="entry name" value="ACETYLORNITHINE DEACETYLASE"/>
    <property type="match status" value="1"/>
</dbReference>
<reference evidence="8 10" key="2">
    <citation type="submission" date="2017-02" db="EMBL/GenBank/DDBJ databases">
        <authorList>
            <person name="Peterson S.W."/>
        </authorList>
    </citation>
    <scope>NUCLEOTIDE SEQUENCE [LARGE SCALE GENOMIC DNA]</scope>
    <source>
        <strain evidence="8 10">DSM 9653</strain>
    </source>
</reference>
<dbReference type="Pfam" id="PF01546">
    <property type="entry name" value="Peptidase_M20"/>
    <property type="match status" value="1"/>
</dbReference>
<dbReference type="GO" id="GO:0004180">
    <property type="term" value="F:carboxypeptidase activity"/>
    <property type="evidence" value="ECO:0007669"/>
    <property type="project" value="UniProtKB-KW"/>
</dbReference>
<dbReference type="PROSITE" id="PS00758">
    <property type="entry name" value="ARGE_DAPE_CPG2_1"/>
    <property type="match status" value="1"/>
</dbReference>
<keyword evidence="4" id="KW-0862">Zinc</keyword>
<dbReference type="InterPro" id="IPR036264">
    <property type="entry name" value="Bact_exopeptidase_dim_dom"/>
</dbReference>
<keyword evidence="7" id="KW-0121">Carboxypeptidase</keyword>
<accession>A0A0Q3I0M1</accession>
<dbReference type="EMBL" id="LMAR01000076">
    <property type="protein sequence ID" value="KQK28325.1"/>
    <property type="molecule type" value="Genomic_DNA"/>
</dbReference>
<dbReference type="GO" id="GO:0046872">
    <property type="term" value="F:metal ion binding"/>
    <property type="evidence" value="ECO:0007669"/>
    <property type="project" value="UniProtKB-KW"/>
</dbReference>
<gene>
    <name evidence="7" type="ORF">ARD30_22355</name>
    <name evidence="8" type="ORF">SAMN05660750_01235</name>
</gene>
<proteinExistence type="predicted"/>
<dbReference type="PIRSF" id="PIRSF037238">
    <property type="entry name" value="Carboxypeptidase_G2"/>
    <property type="match status" value="1"/>
</dbReference>
<evidence type="ECO:0000256" key="3">
    <source>
        <dbReference type="ARBA" id="ARBA00022801"/>
    </source>
</evidence>
<dbReference type="InterPro" id="IPR002933">
    <property type="entry name" value="Peptidase_M20"/>
</dbReference>
<organism evidence="7 9">
    <name type="scientific">Bosea thiooxidans</name>
    <dbReference type="NCBI Taxonomy" id="53254"/>
    <lineage>
        <taxon>Bacteria</taxon>
        <taxon>Pseudomonadati</taxon>
        <taxon>Pseudomonadota</taxon>
        <taxon>Alphaproteobacteria</taxon>
        <taxon>Hyphomicrobiales</taxon>
        <taxon>Boseaceae</taxon>
        <taxon>Bosea</taxon>
    </lineage>
</organism>
<keyword evidence="3" id="KW-0378">Hydrolase</keyword>